<dbReference type="EMBL" id="ML179091">
    <property type="protein sequence ID" value="THV01364.1"/>
    <property type="molecule type" value="Genomic_DNA"/>
</dbReference>
<reference evidence="2 3" key="1">
    <citation type="journal article" date="2019" name="Nat. Ecol. Evol.">
        <title>Megaphylogeny resolves global patterns of mushroom evolution.</title>
        <authorList>
            <person name="Varga T."/>
            <person name="Krizsan K."/>
            <person name="Foldi C."/>
            <person name="Dima B."/>
            <person name="Sanchez-Garcia M."/>
            <person name="Sanchez-Ramirez S."/>
            <person name="Szollosi G.J."/>
            <person name="Szarkandi J.G."/>
            <person name="Papp V."/>
            <person name="Albert L."/>
            <person name="Andreopoulos W."/>
            <person name="Angelini C."/>
            <person name="Antonin V."/>
            <person name="Barry K.W."/>
            <person name="Bougher N.L."/>
            <person name="Buchanan P."/>
            <person name="Buyck B."/>
            <person name="Bense V."/>
            <person name="Catcheside P."/>
            <person name="Chovatia M."/>
            <person name="Cooper J."/>
            <person name="Damon W."/>
            <person name="Desjardin D."/>
            <person name="Finy P."/>
            <person name="Geml J."/>
            <person name="Haridas S."/>
            <person name="Hughes K."/>
            <person name="Justo A."/>
            <person name="Karasinski D."/>
            <person name="Kautmanova I."/>
            <person name="Kiss B."/>
            <person name="Kocsube S."/>
            <person name="Kotiranta H."/>
            <person name="LaButti K.M."/>
            <person name="Lechner B.E."/>
            <person name="Liimatainen K."/>
            <person name="Lipzen A."/>
            <person name="Lukacs Z."/>
            <person name="Mihaltcheva S."/>
            <person name="Morgado L.N."/>
            <person name="Niskanen T."/>
            <person name="Noordeloos M.E."/>
            <person name="Ohm R.A."/>
            <person name="Ortiz-Santana B."/>
            <person name="Ovrebo C."/>
            <person name="Racz N."/>
            <person name="Riley R."/>
            <person name="Savchenko A."/>
            <person name="Shiryaev A."/>
            <person name="Soop K."/>
            <person name="Spirin V."/>
            <person name="Szebenyi C."/>
            <person name="Tomsovsky M."/>
            <person name="Tulloss R.E."/>
            <person name="Uehling J."/>
            <person name="Grigoriev I.V."/>
            <person name="Vagvolgyi C."/>
            <person name="Papp T."/>
            <person name="Martin F.M."/>
            <person name="Miettinen O."/>
            <person name="Hibbett D.S."/>
            <person name="Nagy L.G."/>
        </authorList>
    </citation>
    <scope>NUCLEOTIDE SEQUENCE [LARGE SCALE GENOMIC DNA]</scope>
    <source>
        <strain evidence="2 3">CBS 962.96</strain>
    </source>
</reference>
<name>A0A4S8MGV1_DENBC</name>
<sequence length="611" mass="69568">MTELETLACSSKFHIYEPIPEERQNCPWALIVCSGAHTHPIPIPSKTPSNLRKEILDLLHSFGYQLAGLTPRRLFRHPLTHSFLRQKIPALQSQDPTLTDLHPSLASSDHIKAYILQAQQQVFPEGTGWTGLQSLKNIQDSSLPVEQHYIRVMEEICLSDSLDTGSEEGTQDPVFAPTTSTSFRLVIFITKTQSQKLSTVPYVQSDISFKRVANFIRVMEEICLSDSLDTGSEEGTQDPVFAPTTSTSFRLVIFMTKTQSQKLSTVPYVQSDISFKRVANFMEFELLGRKDGRCLVYARALLNRESAEAHLPLFRRINQIVLQDTGETLKFRHLHSLSLSDTNMTGILLWTLDQGGGQAKGLGLFLCELARTLPDRADFHEQQSLFITWTHMITFIGWQDFVLLMFTETLISHPSWDNTIQFIEHHGGKHGQDWVHDKVRSKFALQAMCWQKSKVPLNAWLAGDATTNPVESAHRDVYREGIQCSVVEAYLASKNFDFRRFTEEEIFEQTGILTRPGSTPATSIARSRVRKALSQQDQADKWDEKIISQNEKLQEAKKNIALAHERMNNADDPGKFRKRWEKASSDYQKMWLISEEMSKSRKESGKVSIQF</sequence>
<proteinExistence type="predicted"/>
<dbReference type="Proteomes" id="UP000297245">
    <property type="component" value="Unassembled WGS sequence"/>
</dbReference>
<gene>
    <name evidence="2" type="ORF">K435DRAFT_853925</name>
</gene>
<protein>
    <submittedName>
        <fullName evidence="2">Uncharacterized protein</fullName>
    </submittedName>
</protein>
<keyword evidence="3" id="KW-1185">Reference proteome</keyword>
<accession>A0A4S8MGV1</accession>
<dbReference type="OrthoDB" id="3268409at2759"/>
<dbReference type="AlphaFoldDB" id="A0A4S8MGV1"/>
<evidence type="ECO:0000313" key="3">
    <source>
        <dbReference type="Proteomes" id="UP000297245"/>
    </source>
</evidence>
<organism evidence="2 3">
    <name type="scientific">Dendrothele bispora (strain CBS 962.96)</name>
    <dbReference type="NCBI Taxonomy" id="1314807"/>
    <lineage>
        <taxon>Eukaryota</taxon>
        <taxon>Fungi</taxon>
        <taxon>Dikarya</taxon>
        <taxon>Basidiomycota</taxon>
        <taxon>Agaricomycotina</taxon>
        <taxon>Agaricomycetes</taxon>
        <taxon>Agaricomycetidae</taxon>
        <taxon>Agaricales</taxon>
        <taxon>Agaricales incertae sedis</taxon>
        <taxon>Dendrothele</taxon>
    </lineage>
</organism>
<keyword evidence="1" id="KW-0175">Coiled coil</keyword>
<evidence type="ECO:0000313" key="2">
    <source>
        <dbReference type="EMBL" id="THV01364.1"/>
    </source>
</evidence>
<evidence type="ECO:0000256" key="1">
    <source>
        <dbReference type="SAM" id="Coils"/>
    </source>
</evidence>
<feature type="coiled-coil region" evidence="1">
    <location>
        <begin position="539"/>
        <end position="570"/>
    </location>
</feature>